<evidence type="ECO:0000259" key="8">
    <source>
        <dbReference type="PROSITE" id="PS51214"/>
    </source>
</evidence>
<gene>
    <name evidence="9" type="ORF">KFE25_006361</name>
</gene>
<dbReference type="OMA" id="DENTCEQ"/>
<accession>A0A8J5XVR3</accession>
<protein>
    <recommendedName>
        <fullName evidence="5">Importin subunit alpha</fullName>
    </recommendedName>
</protein>
<feature type="repeat" description="ARM" evidence="6">
    <location>
        <begin position="161"/>
        <end position="203"/>
    </location>
</feature>
<proteinExistence type="inferred from homology"/>
<evidence type="ECO:0000256" key="6">
    <source>
        <dbReference type="PROSITE-ProRule" id="PRU00259"/>
    </source>
</evidence>
<dbReference type="Proteomes" id="UP000751190">
    <property type="component" value="Unassembled WGS sequence"/>
</dbReference>
<dbReference type="GO" id="GO:0061608">
    <property type="term" value="F:nuclear import signal receptor activity"/>
    <property type="evidence" value="ECO:0007669"/>
    <property type="project" value="InterPro"/>
</dbReference>
<comment type="similarity">
    <text evidence="1 5">Belongs to the importin alpha family.</text>
</comment>
<dbReference type="GO" id="GO:0006606">
    <property type="term" value="P:protein import into nucleus"/>
    <property type="evidence" value="ECO:0007669"/>
    <property type="project" value="InterPro"/>
</dbReference>
<dbReference type="InterPro" id="IPR024931">
    <property type="entry name" value="Importin_alpha"/>
</dbReference>
<evidence type="ECO:0000313" key="10">
    <source>
        <dbReference type="Proteomes" id="UP000751190"/>
    </source>
</evidence>
<reference evidence="9" key="1">
    <citation type="submission" date="2021-05" db="EMBL/GenBank/DDBJ databases">
        <title>The genome of the haptophyte Pavlova lutheri (Diacronema luteri, Pavlovales) - a model for lipid biosynthesis in eukaryotic algae.</title>
        <authorList>
            <person name="Hulatt C.J."/>
            <person name="Posewitz M.C."/>
        </authorList>
    </citation>
    <scope>NUCLEOTIDE SEQUENCE</scope>
    <source>
        <strain evidence="9">NIVA-4/92</strain>
    </source>
</reference>
<feature type="region of interest" description="Disordered" evidence="7">
    <location>
        <begin position="1"/>
        <end position="74"/>
    </location>
</feature>
<dbReference type="SMART" id="SM00185">
    <property type="entry name" value="ARM"/>
    <property type="match status" value="8"/>
</dbReference>
<dbReference type="InterPro" id="IPR002652">
    <property type="entry name" value="Importin-a_IBB"/>
</dbReference>
<dbReference type="Pfam" id="PF01749">
    <property type="entry name" value="IBB"/>
    <property type="match status" value="1"/>
</dbReference>
<dbReference type="PIRSF" id="PIRSF005673">
    <property type="entry name" value="Importin_alpha"/>
    <property type="match status" value="1"/>
</dbReference>
<dbReference type="PANTHER" id="PTHR23316">
    <property type="entry name" value="IMPORTIN ALPHA"/>
    <property type="match status" value="1"/>
</dbReference>
<evidence type="ECO:0000256" key="3">
    <source>
        <dbReference type="ARBA" id="ARBA00022737"/>
    </source>
</evidence>
<evidence type="ECO:0000256" key="7">
    <source>
        <dbReference type="SAM" id="MobiDB-lite"/>
    </source>
</evidence>
<dbReference type="SUPFAM" id="SSF48371">
    <property type="entry name" value="ARM repeat"/>
    <property type="match status" value="1"/>
</dbReference>
<feature type="compositionally biased region" description="Basic and acidic residues" evidence="7">
    <location>
        <begin position="7"/>
        <end position="43"/>
    </location>
</feature>
<dbReference type="PROSITE" id="PS50176">
    <property type="entry name" value="ARM_REPEAT"/>
    <property type="match status" value="2"/>
</dbReference>
<evidence type="ECO:0000256" key="2">
    <source>
        <dbReference type="ARBA" id="ARBA00022448"/>
    </source>
</evidence>
<dbReference type="Gene3D" id="1.25.10.10">
    <property type="entry name" value="Leucine-rich Repeat Variant"/>
    <property type="match status" value="1"/>
</dbReference>
<keyword evidence="3" id="KW-0677">Repeat</keyword>
<dbReference type="AlphaFoldDB" id="A0A8J5XVR3"/>
<sequence>MSTTANETRKSAFKKGLDREDARKKREDTVVELRKSKREESLLKRRALHEHDAPDEDAMPGADGTPTRARSATREEIPALVQGCYVEATALECVTSLRKLLSLENNPPIDAVIGSGVVPQLVNLLSAAVDGSPRLQFEAAWCLTNVASGSSEQTSHVARAGAIPAFVRLLSSPDENTCEQAFWALGNIAGDSATLRDAVLDAGVMVPLLRQIQAGPKLSLLRNTVWFLSNLCRGKPPPSLAKIAPAVPVLAQLLMSITDEETISDTLWALSYITDGEQDGVAAVLASGVTLRLVSCLTHASSKVKVPALRTIGNIVTGTDEQTQQVVDAGALLLLGQLVTASTKLQERKEACWAISNIAAGSRAQLSATIESGVLLPVVRALKSAEYLEIKKEACWVVCNAAHGLTGSAQQLLQMVEQYGALEPMCDMLQAPDAKMVTITLDFIAELCAAGESVAAERGEGENKVVLWLNEVGGIDKLEELQEHKNEDVYRKAVAILEKYVGDADEEDALAAPAVCASGEQFEFGLEPHQLLSHQQMGMLTF</sequence>
<dbReference type="EMBL" id="JAGTXO010000002">
    <property type="protein sequence ID" value="KAG8469906.1"/>
    <property type="molecule type" value="Genomic_DNA"/>
</dbReference>
<evidence type="ECO:0000256" key="4">
    <source>
        <dbReference type="ARBA" id="ARBA00022927"/>
    </source>
</evidence>
<evidence type="ECO:0000256" key="5">
    <source>
        <dbReference type="PIRNR" id="PIRNR005673"/>
    </source>
</evidence>
<dbReference type="OrthoDB" id="29145at2759"/>
<keyword evidence="2 5" id="KW-0813">Transport</keyword>
<dbReference type="PROSITE" id="PS51214">
    <property type="entry name" value="IBB"/>
    <property type="match status" value="1"/>
</dbReference>
<dbReference type="InterPro" id="IPR016024">
    <property type="entry name" value="ARM-type_fold"/>
</dbReference>
<keyword evidence="4 5" id="KW-0653">Protein transport</keyword>
<dbReference type="Gene3D" id="1.20.5.690">
    <property type="entry name" value="Importin-alpha, importin-beta-binding domain"/>
    <property type="match status" value="1"/>
</dbReference>
<dbReference type="InterPro" id="IPR036975">
    <property type="entry name" value="Importin-a_IBB_sf"/>
</dbReference>
<organism evidence="9 10">
    <name type="scientific">Diacronema lutheri</name>
    <name type="common">Unicellular marine alga</name>
    <name type="synonym">Monochrysis lutheri</name>
    <dbReference type="NCBI Taxonomy" id="2081491"/>
    <lineage>
        <taxon>Eukaryota</taxon>
        <taxon>Haptista</taxon>
        <taxon>Haptophyta</taxon>
        <taxon>Pavlovophyceae</taxon>
        <taxon>Pavlovales</taxon>
        <taxon>Pavlovaceae</taxon>
        <taxon>Diacronema</taxon>
    </lineage>
</organism>
<dbReference type="Pfam" id="PF16186">
    <property type="entry name" value="Arm_3"/>
    <property type="match status" value="1"/>
</dbReference>
<evidence type="ECO:0000313" key="9">
    <source>
        <dbReference type="EMBL" id="KAG8469906.1"/>
    </source>
</evidence>
<dbReference type="GO" id="GO:0005737">
    <property type="term" value="C:cytoplasm"/>
    <property type="evidence" value="ECO:0007669"/>
    <property type="project" value="InterPro"/>
</dbReference>
<dbReference type="InterPro" id="IPR011989">
    <property type="entry name" value="ARM-like"/>
</dbReference>
<feature type="domain" description="IBB" evidence="8">
    <location>
        <begin position="1"/>
        <end position="55"/>
    </location>
</feature>
<dbReference type="InterPro" id="IPR032413">
    <property type="entry name" value="Arm_3"/>
</dbReference>
<dbReference type="InterPro" id="IPR000225">
    <property type="entry name" value="Armadillo"/>
</dbReference>
<comment type="caution">
    <text evidence="9">The sequence shown here is derived from an EMBL/GenBank/DDBJ whole genome shotgun (WGS) entry which is preliminary data.</text>
</comment>
<dbReference type="Pfam" id="PF00514">
    <property type="entry name" value="Arm"/>
    <property type="match status" value="6"/>
</dbReference>
<name>A0A8J5XVR3_DIALT</name>
<feature type="repeat" description="ARM" evidence="6">
    <location>
        <begin position="116"/>
        <end position="161"/>
    </location>
</feature>
<evidence type="ECO:0000256" key="1">
    <source>
        <dbReference type="ARBA" id="ARBA00010394"/>
    </source>
</evidence>
<keyword evidence="10" id="KW-1185">Reference proteome</keyword>